<organism evidence="2 3">
    <name type="scientific">Salinithrix halophila</name>
    <dbReference type="NCBI Taxonomy" id="1485204"/>
    <lineage>
        <taxon>Bacteria</taxon>
        <taxon>Bacillati</taxon>
        <taxon>Bacillota</taxon>
        <taxon>Bacilli</taxon>
        <taxon>Bacillales</taxon>
        <taxon>Thermoactinomycetaceae</taxon>
        <taxon>Salinithrix</taxon>
    </lineage>
</organism>
<proteinExistence type="predicted"/>
<accession>A0ABV8JI71</accession>
<dbReference type="Proteomes" id="UP001595843">
    <property type="component" value="Unassembled WGS sequence"/>
</dbReference>
<feature type="region of interest" description="Disordered" evidence="1">
    <location>
        <begin position="1"/>
        <end position="43"/>
    </location>
</feature>
<evidence type="ECO:0000256" key="1">
    <source>
        <dbReference type="SAM" id="MobiDB-lite"/>
    </source>
</evidence>
<evidence type="ECO:0000313" key="2">
    <source>
        <dbReference type="EMBL" id="MFC4078274.1"/>
    </source>
</evidence>
<protein>
    <submittedName>
        <fullName evidence="2">Uncharacterized protein</fullName>
    </submittedName>
</protein>
<evidence type="ECO:0000313" key="3">
    <source>
        <dbReference type="Proteomes" id="UP001595843"/>
    </source>
</evidence>
<comment type="caution">
    <text evidence="2">The sequence shown here is derived from an EMBL/GenBank/DDBJ whole genome shotgun (WGS) entry which is preliminary data.</text>
</comment>
<dbReference type="RefSeq" id="WP_380706285.1">
    <property type="nucleotide sequence ID" value="NZ_JBHSAP010000018.1"/>
</dbReference>
<feature type="compositionally biased region" description="Polar residues" evidence="1">
    <location>
        <begin position="33"/>
        <end position="42"/>
    </location>
</feature>
<dbReference type="EMBL" id="JBHSAP010000018">
    <property type="protein sequence ID" value="MFC4078274.1"/>
    <property type="molecule type" value="Genomic_DNA"/>
</dbReference>
<keyword evidence="3" id="KW-1185">Reference proteome</keyword>
<name>A0ABV8JI71_9BACL</name>
<reference evidence="3" key="1">
    <citation type="journal article" date="2019" name="Int. J. Syst. Evol. Microbiol.">
        <title>The Global Catalogue of Microorganisms (GCM) 10K type strain sequencing project: providing services to taxonomists for standard genome sequencing and annotation.</title>
        <authorList>
            <consortium name="The Broad Institute Genomics Platform"/>
            <consortium name="The Broad Institute Genome Sequencing Center for Infectious Disease"/>
            <person name="Wu L."/>
            <person name="Ma J."/>
        </authorList>
    </citation>
    <scope>NUCLEOTIDE SEQUENCE [LARGE SCALE GENOMIC DNA]</scope>
    <source>
        <strain evidence="3">IBRC-M 10813</strain>
    </source>
</reference>
<sequence>MGREESGYPQCGGDEKEGDTGCNQERVAEDASDNSFPPSARSSFMGLRIGHTRAVSKGDGWTGWMTVSIQGRS</sequence>
<gene>
    <name evidence="2" type="ORF">ACFOUO_15865</name>
</gene>